<organism evidence="2 3">
    <name type="scientific">Ravibacter arvi</name>
    <dbReference type="NCBI Taxonomy" id="2051041"/>
    <lineage>
        <taxon>Bacteria</taxon>
        <taxon>Pseudomonadati</taxon>
        <taxon>Bacteroidota</taxon>
        <taxon>Cytophagia</taxon>
        <taxon>Cytophagales</taxon>
        <taxon>Spirosomataceae</taxon>
        <taxon>Ravibacter</taxon>
    </lineage>
</organism>
<protein>
    <recommendedName>
        <fullName evidence="1">Glycosyltransferase 2-like domain-containing protein</fullName>
    </recommendedName>
</protein>
<proteinExistence type="predicted"/>
<sequence length="253" mass="28848">MLMPKRTALIVPCYNEEQRLKGQAFLQFLAETENIDIWFVNDGSSDGTQRIIDQLSESAPGRIFARGLSENRGKAEAIRAGVGMVLENENYDYLGYIDADLSAPLEEVLPLNALILEDKHLIVAGSRVKMAGRNIRRTPMRHYISRIFATYYSQLLRVHNYDTQCGLKLFTSGFAGQLFATPFVSRWLFDLELFLRAKKLIGEPEYARKIIEVPLNEWCEVGESRLKWTDFIKAPAEVLKIYSRYLGSNNQAS</sequence>
<evidence type="ECO:0000259" key="1">
    <source>
        <dbReference type="Pfam" id="PF00535"/>
    </source>
</evidence>
<comment type="caution">
    <text evidence="2">The sequence shown here is derived from an EMBL/GenBank/DDBJ whole genome shotgun (WGS) entry which is preliminary data.</text>
</comment>
<accession>A0ABP8LT41</accession>
<keyword evidence="3" id="KW-1185">Reference proteome</keyword>
<dbReference type="EMBL" id="BAABEY010000014">
    <property type="protein sequence ID" value="GAA4435891.1"/>
    <property type="molecule type" value="Genomic_DNA"/>
</dbReference>
<dbReference type="InterPro" id="IPR029044">
    <property type="entry name" value="Nucleotide-diphossugar_trans"/>
</dbReference>
<evidence type="ECO:0000313" key="3">
    <source>
        <dbReference type="Proteomes" id="UP001501508"/>
    </source>
</evidence>
<reference evidence="3" key="1">
    <citation type="journal article" date="2019" name="Int. J. Syst. Evol. Microbiol.">
        <title>The Global Catalogue of Microorganisms (GCM) 10K type strain sequencing project: providing services to taxonomists for standard genome sequencing and annotation.</title>
        <authorList>
            <consortium name="The Broad Institute Genomics Platform"/>
            <consortium name="The Broad Institute Genome Sequencing Center for Infectious Disease"/>
            <person name="Wu L."/>
            <person name="Ma J."/>
        </authorList>
    </citation>
    <scope>NUCLEOTIDE SEQUENCE [LARGE SCALE GENOMIC DNA]</scope>
    <source>
        <strain evidence="3">JCM 31920</strain>
    </source>
</reference>
<gene>
    <name evidence="2" type="ORF">GCM10023091_13070</name>
</gene>
<dbReference type="SUPFAM" id="SSF53448">
    <property type="entry name" value="Nucleotide-diphospho-sugar transferases"/>
    <property type="match status" value="1"/>
</dbReference>
<evidence type="ECO:0000313" key="2">
    <source>
        <dbReference type="EMBL" id="GAA4435891.1"/>
    </source>
</evidence>
<dbReference type="PANTHER" id="PTHR10859">
    <property type="entry name" value="GLYCOSYL TRANSFERASE"/>
    <property type="match status" value="1"/>
</dbReference>
<dbReference type="PANTHER" id="PTHR10859:SF91">
    <property type="entry name" value="DOLICHYL-PHOSPHATE BETA-GLUCOSYLTRANSFERASE"/>
    <property type="match status" value="1"/>
</dbReference>
<feature type="domain" description="Glycosyltransferase 2-like" evidence="1">
    <location>
        <begin position="9"/>
        <end position="169"/>
    </location>
</feature>
<name>A0ABP8LT41_9BACT</name>
<dbReference type="Gene3D" id="3.90.550.10">
    <property type="entry name" value="Spore Coat Polysaccharide Biosynthesis Protein SpsA, Chain A"/>
    <property type="match status" value="1"/>
</dbReference>
<dbReference type="Pfam" id="PF00535">
    <property type="entry name" value="Glycos_transf_2"/>
    <property type="match status" value="1"/>
</dbReference>
<dbReference type="Proteomes" id="UP001501508">
    <property type="component" value="Unassembled WGS sequence"/>
</dbReference>
<dbReference type="InterPro" id="IPR001173">
    <property type="entry name" value="Glyco_trans_2-like"/>
</dbReference>